<dbReference type="RefSeq" id="WP_161940548.1">
    <property type="nucleotide sequence ID" value="NZ_CP093217.1"/>
</dbReference>
<dbReference type="Proteomes" id="UP001056588">
    <property type="component" value="Chromosome"/>
</dbReference>
<organism evidence="2 3">
    <name type="scientific">Staphylococcus edaphicus</name>
    <dbReference type="NCBI Taxonomy" id="1955013"/>
    <lineage>
        <taxon>Bacteria</taxon>
        <taxon>Bacillati</taxon>
        <taxon>Bacillota</taxon>
        <taxon>Bacilli</taxon>
        <taxon>Bacillales</taxon>
        <taxon>Staphylococcaceae</taxon>
        <taxon>Staphylococcus</taxon>
    </lineage>
</organism>
<sequence length="51" mass="5899">MNYRSMNGGKVTINGQQTPDIYKKGEQKPVVRTQAPQYIDNRKDTPIQYLN</sequence>
<name>A0ABY4QAK8_9STAP</name>
<evidence type="ECO:0000256" key="1">
    <source>
        <dbReference type="SAM" id="MobiDB-lite"/>
    </source>
</evidence>
<gene>
    <name evidence="2" type="ORF">MNY58_07430</name>
</gene>
<feature type="region of interest" description="Disordered" evidence="1">
    <location>
        <begin position="1"/>
        <end position="51"/>
    </location>
</feature>
<accession>A0ABY4QAK8</accession>
<evidence type="ECO:0000313" key="3">
    <source>
        <dbReference type="Proteomes" id="UP001056588"/>
    </source>
</evidence>
<keyword evidence="3" id="KW-1185">Reference proteome</keyword>
<dbReference type="EMBL" id="CP093217">
    <property type="protein sequence ID" value="UQW80441.1"/>
    <property type="molecule type" value="Genomic_DNA"/>
</dbReference>
<proteinExistence type="predicted"/>
<reference evidence="2" key="1">
    <citation type="submission" date="2022-03" db="EMBL/GenBank/DDBJ databases">
        <title>Complete Genome Sequence of Staphylococcus edaphicus strain CCM 8731.</title>
        <authorList>
            <person name="Rimmer C.O."/>
            <person name="Thomas J.C."/>
        </authorList>
    </citation>
    <scope>NUCLEOTIDE SEQUENCE</scope>
    <source>
        <strain evidence="2">CCM 8731</strain>
    </source>
</reference>
<protein>
    <submittedName>
        <fullName evidence="2">Uncharacterized protein</fullName>
    </submittedName>
</protein>
<evidence type="ECO:0000313" key="2">
    <source>
        <dbReference type="EMBL" id="UQW80441.1"/>
    </source>
</evidence>